<dbReference type="PANTHER" id="PTHR23314">
    <property type="entry name" value="SPERM-ASSOCIATED ANTIGEN 6 ARMADILLO REPEAT-CONTAINING"/>
    <property type="match status" value="1"/>
</dbReference>
<evidence type="ECO:0000313" key="1">
    <source>
        <dbReference type="EMBL" id="JAP91187.1"/>
    </source>
</evidence>
<dbReference type="GO" id="GO:0003341">
    <property type="term" value="P:cilium movement"/>
    <property type="evidence" value="ECO:0007669"/>
    <property type="project" value="TreeGrafter"/>
</dbReference>
<dbReference type="GO" id="GO:0008017">
    <property type="term" value="F:microtubule binding"/>
    <property type="evidence" value="ECO:0007669"/>
    <property type="project" value="TreeGrafter"/>
</dbReference>
<sequence>MTTNRFVVAHFETYQKARQEFAQGLAELAQHPQNIDTIKALGGVALCRALLTDGVASVQHAAATALGRIANFSEEMAELVVANDVLPQLVFSIAEQNHHYKKAACFVLRSVARHSPALAQAAVEAGALEPLVSCLDEYHSEVKEAAAWAVGYIARHTEQLAQAVVDAGAVPYLIAAAQEPELTLKNIAVSSLADIAKHTPELAQAVVDAGAISYISPLIASKDVKVRRQVCAALSQLAKHSVELAELVVEGEIFPRALVLLRDSDQLTARNAATLVREIVKHSSELAQLVVNAGGVGSLIEFISCQRGAARLPGVMAIGFIASFSETLALAIIVAKGVTPLVSCLASEEEDHILAATTWTIGQLGRHSAEHARAVCDANVLPKLLGLFLSEQSSEDLRAKCKRAITFICQKVIQLESLDPLLHQAPPGILKHVVAQYAKILPKDVEARRQFVTSGGLQRLQQIEAEPGSKLEEAVQQCNQCFPDEIVKYYTRKPDDMLELIK</sequence>
<dbReference type="PANTHER" id="PTHR23314:SF0">
    <property type="entry name" value="SPERM-ASSOCIATED ANTIGEN 6"/>
    <property type="match status" value="1"/>
</dbReference>
<dbReference type="InterPro" id="IPR011989">
    <property type="entry name" value="ARM-like"/>
</dbReference>
<dbReference type="EMBL" id="GDID01005419">
    <property type="protein sequence ID" value="JAP91187.1"/>
    <property type="molecule type" value="Transcribed_RNA"/>
</dbReference>
<gene>
    <name evidence="1" type="ORF">TPC1_17273</name>
</gene>
<dbReference type="SMART" id="SM00185">
    <property type="entry name" value="ARM"/>
    <property type="match status" value="9"/>
</dbReference>
<dbReference type="InterPro" id="IPR016024">
    <property type="entry name" value="ARM-type_fold"/>
</dbReference>
<protein>
    <submittedName>
        <fullName evidence="1">Axoneme central apparatus protein</fullName>
    </submittedName>
</protein>
<accession>A0A146K3B5</accession>
<dbReference type="AlphaFoldDB" id="A0A146K3B5"/>
<name>A0A146K3B5_9EUKA</name>
<dbReference type="Gene3D" id="1.25.10.10">
    <property type="entry name" value="Leucine-rich Repeat Variant"/>
    <property type="match status" value="2"/>
</dbReference>
<organism evidence="1">
    <name type="scientific">Trepomonas sp. PC1</name>
    <dbReference type="NCBI Taxonomy" id="1076344"/>
    <lineage>
        <taxon>Eukaryota</taxon>
        <taxon>Metamonada</taxon>
        <taxon>Diplomonadida</taxon>
        <taxon>Hexamitidae</taxon>
        <taxon>Hexamitinae</taxon>
        <taxon>Trepomonas</taxon>
    </lineage>
</organism>
<dbReference type="Pfam" id="PF00514">
    <property type="entry name" value="Arm"/>
    <property type="match status" value="3"/>
</dbReference>
<reference evidence="1" key="1">
    <citation type="submission" date="2015-07" db="EMBL/GenBank/DDBJ databases">
        <title>Adaptation to a free-living lifestyle via gene acquisitions in the diplomonad Trepomonas sp. PC1.</title>
        <authorList>
            <person name="Xu F."/>
            <person name="Jerlstrom-Hultqvist J."/>
            <person name="Kolisko M."/>
            <person name="Simpson A.G.B."/>
            <person name="Roger A.J."/>
            <person name="Svard S.G."/>
            <person name="Andersson J.O."/>
        </authorList>
    </citation>
    <scope>NUCLEOTIDE SEQUENCE</scope>
    <source>
        <strain evidence="1">PC1</strain>
    </source>
</reference>
<dbReference type="GO" id="GO:0015630">
    <property type="term" value="C:microtubule cytoskeleton"/>
    <property type="evidence" value="ECO:0007669"/>
    <property type="project" value="TreeGrafter"/>
</dbReference>
<dbReference type="SUPFAM" id="SSF48371">
    <property type="entry name" value="ARM repeat"/>
    <property type="match status" value="1"/>
</dbReference>
<proteinExistence type="predicted"/>
<dbReference type="InterPro" id="IPR000225">
    <property type="entry name" value="Armadillo"/>
</dbReference>